<dbReference type="GO" id="GO:0046983">
    <property type="term" value="F:protein dimerization activity"/>
    <property type="evidence" value="ECO:0007669"/>
    <property type="project" value="InterPro"/>
</dbReference>
<dbReference type="SMART" id="SM00432">
    <property type="entry name" value="MADS"/>
    <property type="match status" value="1"/>
</dbReference>
<dbReference type="GO" id="GO:0045944">
    <property type="term" value="P:positive regulation of transcription by RNA polymerase II"/>
    <property type="evidence" value="ECO:0007669"/>
    <property type="project" value="InterPro"/>
</dbReference>
<proteinExistence type="inferred from homology"/>
<dbReference type="Gene3D" id="3.40.1810.10">
    <property type="entry name" value="Transcription factor, MADS-box"/>
    <property type="match status" value="1"/>
</dbReference>
<name>A0A2H9TMT5_9FUNG</name>
<keyword evidence="15" id="KW-1185">Reference proteome</keyword>
<reference evidence="14 15" key="1">
    <citation type="submission" date="2016-10" db="EMBL/GenBank/DDBJ databases">
        <title>The genome of Paramicrosporidium saccamoebae is the missing link in understanding Cryptomycota and Microsporidia evolution.</title>
        <authorList>
            <person name="Quandt C.A."/>
            <person name="Beaudet D."/>
            <person name="Corsaro D."/>
            <person name="Michel R."/>
            <person name="Corradi N."/>
            <person name="James T."/>
        </authorList>
    </citation>
    <scope>NUCLEOTIDE SEQUENCE [LARGE SCALE GENOMIC DNA]</scope>
    <source>
        <strain evidence="14 15">KSL3</strain>
    </source>
</reference>
<dbReference type="InterPro" id="IPR033897">
    <property type="entry name" value="SRF-like_MADS-box"/>
</dbReference>
<dbReference type="Pfam" id="PF08617">
    <property type="entry name" value="CGI-121"/>
    <property type="match status" value="1"/>
</dbReference>
<feature type="region of interest" description="Disordered" evidence="12">
    <location>
        <begin position="266"/>
        <end position="309"/>
    </location>
</feature>
<keyword evidence="8" id="KW-0804">Transcription</keyword>
<dbReference type="PANTHER" id="PTHR15840:SF10">
    <property type="entry name" value="EKC_KEOPS COMPLEX SUBUNIT TPRKB"/>
    <property type="match status" value="1"/>
</dbReference>
<comment type="function">
    <text evidence="10">Component of the EKC/KEOPS complex that is required for the formation of a threonylcarbamoyl group on adenosine at position 37 (t(6)A37) in tRNAs that read codons beginning with adenine. The complex is probably involved in the transfer of the threonylcarbamoyl moiety of threonylcarbamoyl-AMP (TC-AMP) to the N6 group of A37. CGI121 acts as an allosteric effector that regulates the t(6)A activity of the complex. The EKC/KEOPS complex also promotes both telomere uncapping and telomere elongation. The complex is required for efficient recruitment of transcriptional coactivators. CGI121 is not required for tRNA modification.</text>
</comment>
<feature type="compositionally biased region" description="Low complexity" evidence="12">
    <location>
        <begin position="468"/>
        <end position="482"/>
    </location>
</feature>
<dbReference type="GO" id="GO:0002949">
    <property type="term" value="P:tRNA threonylcarbamoyladenosine modification"/>
    <property type="evidence" value="ECO:0007669"/>
    <property type="project" value="TreeGrafter"/>
</dbReference>
<dbReference type="PANTHER" id="PTHR15840">
    <property type="entry name" value="CGI-121 FAMILY MEMBER"/>
    <property type="match status" value="1"/>
</dbReference>
<dbReference type="InterPro" id="IPR013926">
    <property type="entry name" value="CGI121/TPRKB"/>
</dbReference>
<dbReference type="OrthoDB" id="2284405at2759"/>
<comment type="caution">
    <text evidence="14">The sequence shown here is derived from an EMBL/GenBank/DDBJ whole genome shotgun (WGS) entry which is preliminary data.</text>
</comment>
<accession>A0A2H9TMT5</accession>
<evidence type="ECO:0000256" key="11">
    <source>
        <dbReference type="RuleBase" id="RU004398"/>
    </source>
</evidence>
<dbReference type="GO" id="GO:0000987">
    <property type="term" value="F:cis-regulatory region sequence-specific DNA binding"/>
    <property type="evidence" value="ECO:0007669"/>
    <property type="project" value="InterPro"/>
</dbReference>
<evidence type="ECO:0000256" key="1">
    <source>
        <dbReference type="ARBA" id="ARBA00004123"/>
    </source>
</evidence>
<organism evidence="14 15">
    <name type="scientific">Paramicrosporidium saccamoebae</name>
    <dbReference type="NCBI Taxonomy" id="1246581"/>
    <lineage>
        <taxon>Eukaryota</taxon>
        <taxon>Fungi</taxon>
        <taxon>Fungi incertae sedis</taxon>
        <taxon>Cryptomycota</taxon>
        <taxon>Cryptomycota incertae sedis</taxon>
        <taxon>Paramicrosporidium</taxon>
    </lineage>
</organism>
<dbReference type="InterPro" id="IPR036504">
    <property type="entry name" value="CGI121/TPRKB_sf"/>
</dbReference>
<dbReference type="PRINTS" id="PR00404">
    <property type="entry name" value="MADSDOMAIN"/>
</dbReference>
<dbReference type="GO" id="GO:0000408">
    <property type="term" value="C:EKC/KEOPS complex"/>
    <property type="evidence" value="ECO:0007669"/>
    <property type="project" value="TreeGrafter"/>
</dbReference>
<evidence type="ECO:0000256" key="6">
    <source>
        <dbReference type="ARBA" id="ARBA00023015"/>
    </source>
</evidence>
<dbReference type="Pfam" id="PF00319">
    <property type="entry name" value="SRF-TF"/>
    <property type="match status" value="1"/>
</dbReference>
<dbReference type="EMBL" id="MTSL01000084">
    <property type="protein sequence ID" value="PJF19046.1"/>
    <property type="molecule type" value="Genomic_DNA"/>
</dbReference>
<dbReference type="SUPFAM" id="SSF143870">
    <property type="entry name" value="PF0523-like"/>
    <property type="match status" value="1"/>
</dbReference>
<dbReference type="GO" id="GO:0000981">
    <property type="term" value="F:DNA-binding transcription factor activity, RNA polymerase II-specific"/>
    <property type="evidence" value="ECO:0007669"/>
    <property type="project" value="InterPro"/>
</dbReference>
<evidence type="ECO:0000256" key="7">
    <source>
        <dbReference type="ARBA" id="ARBA00023125"/>
    </source>
</evidence>
<sequence length="511" mass="54660">MVVLEPFEGRCIGVLTASVQNAEELKLKLPSWPFAMIDARYVTGERQLATAACVCLVAERDGKMLTKSLSTELLYRISGSTNVAESLKTFGLNQDSSRVAIVAFDVPAEQPDMTALRKMYKVPVEQTRVSEYILNVVKISFSDNFGPPGLSTASSEYDPDTASRLILRFTVVKTPTKPNTTICPSMYNPNVGLTVQYMTMDNRTDDERLCKPGGGAGNMSAAQSVGMAHLRRSEHAANTPFGGMTAGQLLDSSDKENAAMLGVGTHHLLSPNMPGRRDSLMSAGMLGGKHDDDNDDSEDEAPRGEKRTGRRKIRIEYIDDKSRRHITFSKRKAGIMKKVLLLVASETGHVYTFATPKLQPLITKPEGKNLIQACLNAPDIPAPEYQVSWDESVYEERSSTSGQASGIPVNYAAAMAGLAGFQYPTGQSSSAASAAFLNAAHYPAYAAQYNAALAAGYWPGTTSAAGAVSNPVPSSNQNPVSPGDRSLAGHAESCVDSSSTPGAAKPPPQQP</sequence>
<evidence type="ECO:0000256" key="4">
    <source>
        <dbReference type="ARBA" id="ARBA00016009"/>
    </source>
</evidence>
<evidence type="ECO:0000256" key="12">
    <source>
        <dbReference type="SAM" id="MobiDB-lite"/>
    </source>
</evidence>
<dbReference type="STRING" id="1246581.A0A2H9TMT5"/>
<dbReference type="AlphaFoldDB" id="A0A2H9TMT5"/>
<keyword evidence="9 11" id="KW-0539">Nucleus</keyword>
<keyword evidence="7" id="KW-0238">DNA-binding</keyword>
<protein>
    <recommendedName>
        <fullName evidence="4">EKC/KEOPS complex subunit CGI121</fullName>
    </recommendedName>
    <alternativeName>
        <fullName evidence="3">EKC/KEOPS complex subunit cgi121</fullName>
    </alternativeName>
</protein>
<keyword evidence="5" id="KW-0819">tRNA processing</keyword>
<evidence type="ECO:0000256" key="8">
    <source>
        <dbReference type="ARBA" id="ARBA00023163"/>
    </source>
</evidence>
<evidence type="ECO:0000256" key="9">
    <source>
        <dbReference type="ARBA" id="ARBA00023242"/>
    </source>
</evidence>
<keyword evidence="6" id="KW-0805">Transcription regulation</keyword>
<gene>
    <name evidence="14" type="ORF">PSACC_01132</name>
</gene>
<evidence type="ECO:0000313" key="14">
    <source>
        <dbReference type="EMBL" id="PJF19046.1"/>
    </source>
</evidence>
<dbReference type="InterPro" id="IPR036879">
    <property type="entry name" value="TF_MADSbox_sf"/>
</dbReference>
<evidence type="ECO:0000256" key="10">
    <source>
        <dbReference type="ARBA" id="ARBA00025043"/>
    </source>
</evidence>
<dbReference type="Gene3D" id="3.30.2380.10">
    <property type="entry name" value="CGI121/TPRKB"/>
    <property type="match status" value="1"/>
</dbReference>
<dbReference type="FunFam" id="3.40.1810.10:FF:000002">
    <property type="entry name" value="Serum response factor b"/>
    <property type="match status" value="1"/>
</dbReference>
<feature type="region of interest" description="Disordered" evidence="12">
    <location>
        <begin position="466"/>
        <end position="511"/>
    </location>
</feature>
<comment type="similarity">
    <text evidence="2 11">Belongs to the CGI121/TPRKB family.</text>
</comment>
<dbReference type="PROSITE" id="PS50066">
    <property type="entry name" value="MADS_BOX_2"/>
    <property type="match status" value="1"/>
</dbReference>
<evidence type="ECO:0000313" key="15">
    <source>
        <dbReference type="Proteomes" id="UP000240830"/>
    </source>
</evidence>
<evidence type="ECO:0000259" key="13">
    <source>
        <dbReference type="PROSITE" id="PS50066"/>
    </source>
</evidence>
<dbReference type="CDD" id="cd00266">
    <property type="entry name" value="MADS_SRF_like"/>
    <property type="match status" value="1"/>
</dbReference>
<dbReference type="InterPro" id="IPR002100">
    <property type="entry name" value="TF_MADSbox"/>
</dbReference>
<dbReference type="Proteomes" id="UP000240830">
    <property type="component" value="Unassembled WGS sequence"/>
</dbReference>
<dbReference type="GO" id="GO:0005634">
    <property type="term" value="C:nucleus"/>
    <property type="evidence" value="ECO:0007669"/>
    <property type="project" value="UniProtKB-SubCell"/>
</dbReference>
<dbReference type="SUPFAM" id="SSF55455">
    <property type="entry name" value="SRF-like"/>
    <property type="match status" value="1"/>
</dbReference>
<evidence type="ECO:0000256" key="5">
    <source>
        <dbReference type="ARBA" id="ARBA00022694"/>
    </source>
</evidence>
<evidence type="ECO:0000256" key="3">
    <source>
        <dbReference type="ARBA" id="ARBA00015316"/>
    </source>
</evidence>
<dbReference type="GO" id="GO:0005829">
    <property type="term" value="C:cytosol"/>
    <property type="evidence" value="ECO:0007669"/>
    <property type="project" value="TreeGrafter"/>
</dbReference>
<comment type="subcellular location">
    <subcellularLocation>
        <location evidence="1">Nucleus</location>
    </subcellularLocation>
</comment>
<evidence type="ECO:0000256" key="2">
    <source>
        <dbReference type="ARBA" id="ARBA00005546"/>
    </source>
</evidence>
<feature type="domain" description="MADS-box" evidence="13">
    <location>
        <begin position="308"/>
        <end position="357"/>
    </location>
</feature>